<dbReference type="InterPro" id="IPR043151">
    <property type="entry name" value="BAH_sf"/>
</dbReference>
<evidence type="ECO:0000313" key="4">
    <source>
        <dbReference type="EMBL" id="CAK9253715.1"/>
    </source>
</evidence>
<dbReference type="InterPro" id="IPR036575">
    <property type="entry name" value="TFIIS_cen_dom_sf"/>
</dbReference>
<protein>
    <submittedName>
        <fullName evidence="4">Uncharacterized protein</fullName>
    </submittedName>
</protein>
<dbReference type="InterPro" id="IPR001025">
    <property type="entry name" value="BAH_dom"/>
</dbReference>
<feature type="region of interest" description="Disordered" evidence="1">
    <location>
        <begin position="247"/>
        <end position="289"/>
    </location>
</feature>
<dbReference type="Pfam" id="PF07500">
    <property type="entry name" value="TFIIS_M"/>
    <property type="match status" value="1"/>
</dbReference>
<feature type="region of interest" description="Disordered" evidence="1">
    <location>
        <begin position="1"/>
        <end position="24"/>
    </location>
</feature>
<dbReference type="EMBL" id="CAXAQS010000931">
    <property type="protein sequence ID" value="CAK9253715.1"/>
    <property type="molecule type" value="Genomic_DNA"/>
</dbReference>
<sequence length="601" mass="66226">MGKRRTGTNVDGDEEKEEEEESKKAVLEGVVSDEESAVEVKVIGQVLKRSGGKGKVERKHYQAFEVDGCRYDVDDPVLVTPEKTGQKPYVAIIKEIKQAKDGSVQVTGQWFYRPEEAEKKGGGMWGSNDSRELFYSLHMDEVPAESVMHKCIVHFIPHTKRFPQPLRAKHPGFIVRKVYDACEKKLFNLTDKDYEDQMQKEIDLLVQKTREALGDLPDIDGEDILGLKEEDVSLDIKAKRRGPVRRTISPLNVKSDNLSPASDVGARTEPTPSNKSDRSARVETPPSAVGTDAEVSTLLQVHDMLLGVHARDRWLEKLVQTVRDICGGGKGLSARSGVGYKTIKENETDVGSASKPQNGHEVSDHELPGEGSLAWPEVATTAMAVVRALEQLSHDSLGTDLHKYNLKMRQLDFNVKNNKVLAQRLLSKELEPATVINMSPGELKDGFTAAEKSAQEPPEERTLQMADVRCSLCGEREVAVKDIIHVGFGDRYQLECLKCGNSWYSSREAISSLVVNTATPMVGVAPWATSKFEEVEKELASPCEAQVPSLIIGYSSAAVAAAIETKAPALPLPLSHYEELENPLTNQPPTTTTTPLTKDVH</sequence>
<comment type="caution">
    <text evidence="4">The sequence shown here is derived from an EMBL/GenBank/DDBJ whole genome shotgun (WGS) entry which is preliminary data.</text>
</comment>
<feature type="compositionally biased region" description="Polar residues" evidence="1">
    <location>
        <begin position="249"/>
        <end position="260"/>
    </location>
</feature>
<name>A0ABP0VH03_9BRYO</name>
<dbReference type="Proteomes" id="UP001497444">
    <property type="component" value="Unassembled WGS sequence"/>
</dbReference>
<dbReference type="Gene3D" id="2.30.30.490">
    <property type="match status" value="1"/>
</dbReference>
<feature type="region of interest" description="Disordered" evidence="1">
    <location>
        <begin position="580"/>
        <end position="601"/>
    </location>
</feature>
<feature type="compositionally biased region" description="Acidic residues" evidence="1">
    <location>
        <begin position="11"/>
        <end position="20"/>
    </location>
</feature>
<feature type="domain" description="TFIIS central" evidence="3">
    <location>
        <begin position="310"/>
        <end position="471"/>
    </location>
</feature>
<evidence type="ECO:0000259" key="3">
    <source>
        <dbReference type="PROSITE" id="PS51321"/>
    </source>
</evidence>
<accession>A0ABP0VH03</accession>
<feature type="domain" description="BAH" evidence="2">
    <location>
        <begin position="69"/>
        <end position="190"/>
    </location>
</feature>
<proteinExistence type="predicted"/>
<feature type="region of interest" description="Disordered" evidence="1">
    <location>
        <begin position="346"/>
        <end position="367"/>
    </location>
</feature>
<evidence type="ECO:0000259" key="2">
    <source>
        <dbReference type="PROSITE" id="PS51038"/>
    </source>
</evidence>
<dbReference type="PANTHER" id="PTHR46871:SF1">
    <property type="entry name" value="BROMO-ADJACENT HOMOLOGY (BAH) DOMAIN-CONTAINING PROTEIN"/>
    <property type="match status" value="1"/>
</dbReference>
<dbReference type="PROSITE" id="PS51321">
    <property type="entry name" value="TFIIS_CENTRAL"/>
    <property type="match status" value="1"/>
</dbReference>
<dbReference type="PROSITE" id="PS51038">
    <property type="entry name" value="BAH"/>
    <property type="match status" value="1"/>
</dbReference>
<dbReference type="Gene3D" id="1.10.472.30">
    <property type="entry name" value="Transcription elongation factor S-II, central domain"/>
    <property type="match status" value="1"/>
</dbReference>
<organism evidence="4 5">
    <name type="scientific">Sphagnum jensenii</name>
    <dbReference type="NCBI Taxonomy" id="128206"/>
    <lineage>
        <taxon>Eukaryota</taxon>
        <taxon>Viridiplantae</taxon>
        <taxon>Streptophyta</taxon>
        <taxon>Embryophyta</taxon>
        <taxon>Bryophyta</taxon>
        <taxon>Sphagnophytina</taxon>
        <taxon>Sphagnopsida</taxon>
        <taxon>Sphagnales</taxon>
        <taxon>Sphagnaceae</taxon>
        <taxon>Sphagnum</taxon>
    </lineage>
</organism>
<dbReference type="Pfam" id="PF01426">
    <property type="entry name" value="BAH"/>
    <property type="match status" value="1"/>
</dbReference>
<evidence type="ECO:0000256" key="1">
    <source>
        <dbReference type="SAM" id="MobiDB-lite"/>
    </source>
</evidence>
<dbReference type="PANTHER" id="PTHR46871">
    <property type="entry name" value="BROMO-ADJACENT HOMOLOGY (BAH) DOMAIN-CONTAINING PROTEIN"/>
    <property type="match status" value="1"/>
</dbReference>
<dbReference type="SMART" id="SM00439">
    <property type="entry name" value="BAH"/>
    <property type="match status" value="1"/>
</dbReference>
<evidence type="ECO:0000313" key="5">
    <source>
        <dbReference type="Proteomes" id="UP001497444"/>
    </source>
</evidence>
<dbReference type="SUPFAM" id="SSF46942">
    <property type="entry name" value="Elongation factor TFIIS domain 2"/>
    <property type="match status" value="1"/>
</dbReference>
<gene>
    <name evidence="4" type="ORF">CSSPJE1EN1_LOCUS29093</name>
</gene>
<dbReference type="InterPro" id="IPR003618">
    <property type="entry name" value="TFIIS_cen_dom"/>
</dbReference>
<keyword evidence="5" id="KW-1185">Reference proteome</keyword>
<feature type="compositionally biased region" description="Low complexity" evidence="1">
    <location>
        <begin position="582"/>
        <end position="601"/>
    </location>
</feature>
<reference evidence="4" key="1">
    <citation type="submission" date="2024-02" db="EMBL/GenBank/DDBJ databases">
        <authorList>
            <consortium name="ELIXIR-Norway"/>
            <consortium name="Elixir Norway"/>
        </authorList>
    </citation>
    <scope>NUCLEOTIDE SEQUENCE</scope>
</reference>